<name>A0AAN8JJ59_PATCE</name>
<dbReference type="PANTHER" id="PTHR10963:SF55">
    <property type="entry name" value="GLYCOSIDE HYDROLASE FAMILY 16 PROTEIN"/>
    <property type="match status" value="1"/>
</dbReference>
<dbReference type="InterPro" id="IPR013320">
    <property type="entry name" value="ConA-like_dom_sf"/>
</dbReference>
<comment type="similarity">
    <text evidence="1">Belongs to the glycosyl hydrolase 16 family.</text>
</comment>
<dbReference type="GO" id="GO:0005975">
    <property type="term" value="P:carbohydrate metabolic process"/>
    <property type="evidence" value="ECO:0007669"/>
    <property type="project" value="InterPro"/>
</dbReference>
<dbReference type="PROSITE" id="PS51762">
    <property type="entry name" value="GH16_2"/>
    <property type="match status" value="1"/>
</dbReference>
<evidence type="ECO:0000256" key="1">
    <source>
        <dbReference type="ARBA" id="ARBA00006865"/>
    </source>
</evidence>
<dbReference type="InterPro" id="IPR000757">
    <property type="entry name" value="Beta-glucanase-like"/>
</dbReference>
<evidence type="ECO:0000259" key="3">
    <source>
        <dbReference type="PROSITE" id="PS51762"/>
    </source>
</evidence>
<protein>
    <recommendedName>
        <fullName evidence="3">GH16 domain-containing protein</fullName>
    </recommendedName>
</protein>
<dbReference type="GO" id="GO:0004553">
    <property type="term" value="F:hydrolase activity, hydrolyzing O-glycosyl compounds"/>
    <property type="evidence" value="ECO:0007669"/>
    <property type="project" value="InterPro"/>
</dbReference>
<dbReference type="PANTHER" id="PTHR10963">
    <property type="entry name" value="GLYCOSYL HYDROLASE-RELATED"/>
    <property type="match status" value="1"/>
</dbReference>
<dbReference type="Proteomes" id="UP001347796">
    <property type="component" value="Unassembled WGS sequence"/>
</dbReference>
<evidence type="ECO:0000313" key="5">
    <source>
        <dbReference type="Proteomes" id="UP001347796"/>
    </source>
</evidence>
<accession>A0AAN8JJ59</accession>
<dbReference type="SUPFAM" id="SSF49899">
    <property type="entry name" value="Concanavalin A-like lectins/glucanases"/>
    <property type="match status" value="1"/>
</dbReference>
<gene>
    <name evidence="4" type="ORF">SNE40_012769</name>
</gene>
<feature type="domain" description="GH16" evidence="3">
    <location>
        <begin position="94"/>
        <end position="460"/>
    </location>
</feature>
<proteinExistence type="inferred from homology"/>
<feature type="chain" id="PRO_5042975966" description="GH16 domain-containing protein" evidence="2">
    <location>
        <begin position="17"/>
        <end position="460"/>
    </location>
</feature>
<organism evidence="4 5">
    <name type="scientific">Patella caerulea</name>
    <name type="common">Rayed Mediterranean limpet</name>
    <dbReference type="NCBI Taxonomy" id="87958"/>
    <lineage>
        <taxon>Eukaryota</taxon>
        <taxon>Metazoa</taxon>
        <taxon>Spiralia</taxon>
        <taxon>Lophotrochozoa</taxon>
        <taxon>Mollusca</taxon>
        <taxon>Gastropoda</taxon>
        <taxon>Patellogastropoda</taxon>
        <taxon>Patelloidea</taxon>
        <taxon>Patellidae</taxon>
        <taxon>Patella</taxon>
    </lineage>
</organism>
<reference evidence="4 5" key="1">
    <citation type="submission" date="2024-01" db="EMBL/GenBank/DDBJ databases">
        <title>The genome of the rayed Mediterranean limpet Patella caerulea (Linnaeus, 1758).</title>
        <authorList>
            <person name="Anh-Thu Weber A."/>
            <person name="Halstead-Nussloch G."/>
        </authorList>
    </citation>
    <scope>NUCLEOTIDE SEQUENCE [LARGE SCALE GENOMIC DNA]</scope>
    <source>
        <strain evidence="4">AATW-2023a</strain>
        <tissue evidence="4">Whole specimen</tissue>
    </source>
</reference>
<keyword evidence="5" id="KW-1185">Reference proteome</keyword>
<dbReference type="InterPro" id="IPR050546">
    <property type="entry name" value="Glycosyl_Hydrlase_16"/>
</dbReference>
<sequence>MLSLNVLLLLIPLVFTESLIPTVKPRIHKDEQGRISFHIHDEPGNLIEVIVTTEVNRDVNIGKATLNKASNEWDYSTSHYQQIDVDQLRYMISYIFNSASIPQKTYQSTIQFNPGTAVQPAPHPLSRRGTVVFHDDFSGHTLDKNKWYHEITANGGGNGEFQVYTPEAANTFIRNGVLYLKPTLTSDKFGENFLQSGTLNLNAQWGSCTASWENGCLRHGSQHNIPPIMSSKIYSKATIRHGRVDVVAQIPKGDWLWPAIWMLPKGTNWKYGGWPRSGEIDIMESRGNVQLNSGGHPQGAAQVLSTIHLGTDAGGGHRQHGDAKLAPNGKTWADGFHTYSLDWTEDHIKMMIDNQPVLAWNTPSEGYFKHENLAGSNIWASGGKDAPYDTNFALLLNVAVGGDRGYFPDGWNNGANGAKPWKNYASTAMMDFWNHRQQWQKTWHGDDVAMKIRSVTMTQY</sequence>
<evidence type="ECO:0000256" key="2">
    <source>
        <dbReference type="SAM" id="SignalP"/>
    </source>
</evidence>
<dbReference type="Pfam" id="PF00722">
    <property type="entry name" value="Glyco_hydro_16"/>
    <property type="match status" value="1"/>
</dbReference>
<evidence type="ECO:0000313" key="4">
    <source>
        <dbReference type="EMBL" id="KAK6177895.1"/>
    </source>
</evidence>
<dbReference type="AlphaFoldDB" id="A0AAN8JJ59"/>
<dbReference type="Gene3D" id="2.60.120.200">
    <property type="match status" value="1"/>
</dbReference>
<dbReference type="EMBL" id="JAZGQO010000009">
    <property type="protein sequence ID" value="KAK6177895.1"/>
    <property type="molecule type" value="Genomic_DNA"/>
</dbReference>
<feature type="signal peptide" evidence="2">
    <location>
        <begin position="1"/>
        <end position="16"/>
    </location>
</feature>
<comment type="caution">
    <text evidence="4">The sequence shown here is derived from an EMBL/GenBank/DDBJ whole genome shotgun (WGS) entry which is preliminary data.</text>
</comment>
<keyword evidence="2" id="KW-0732">Signal</keyword>